<evidence type="ECO:0000313" key="2">
    <source>
        <dbReference type="EMBL" id="MDR6840674.1"/>
    </source>
</evidence>
<keyword evidence="3" id="KW-1185">Reference proteome</keyword>
<proteinExistence type="predicted"/>
<dbReference type="EMBL" id="JAVDTT010000001">
    <property type="protein sequence ID" value="MDR6840674.1"/>
    <property type="molecule type" value="Genomic_DNA"/>
</dbReference>
<accession>A0ABU1RPH4</accession>
<feature type="chain" id="PRO_5045960459" description="DUF2846 domain-containing protein" evidence="1">
    <location>
        <begin position="21"/>
        <end position="152"/>
    </location>
</feature>
<comment type="caution">
    <text evidence="2">The sequence shown here is derived from an EMBL/GenBank/DDBJ whole genome shotgun (WGS) entry which is preliminary data.</text>
</comment>
<protein>
    <recommendedName>
        <fullName evidence="4">DUF2846 domain-containing protein</fullName>
    </recommendedName>
</protein>
<sequence length="152" mass="16281">MKCISTIVTGLSLIFLSGCATVQYGDKSTEATLRELQPVSGKVSLYVCRENAAFVGAGNRTTAIVDNKPIGTLKPNNFAHTVVEPGPHDIYIEHNPGGKSGVLKVDTKANEVPIVWVGMTGHGWGVLTVDHFESRSEAENCVRQAQYAVPAE</sequence>
<evidence type="ECO:0000313" key="3">
    <source>
        <dbReference type="Proteomes" id="UP001254759"/>
    </source>
</evidence>
<dbReference type="Proteomes" id="UP001254759">
    <property type="component" value="Unassembled WGS sequence"/>
</dbReference>
<feature type="signal peptide" evidence="1">
    <location>
        <begin position="1"/>
        <end position="20"/>
    </location>
</feature>
<reference evidence="2 3" key="1">
    <citation type="submission" date="2023-07" db="EMBL/GenBank/DDBJ databases">
        <title>Sorghum-associated microbial communities from plants grown in Nebraska, USA.</title>
        <authorList>
            <person name="Schachtman D."/>
        </authorList>
    </citation>
    <scope>NUCLEOTIDE SEQUENCE [LARGE SCALE GENOMIC DNA]</scope>
    <source>
        <strain evidence="2 3">BE107</strain>
    </source>
</reference>
<dbReference type="RefSeq" id="WP_310090624.1">
    <property type="nucleotide sequence ID" value="NZ_JAVDTT010000001.1"/>
</dbReference>
<evidence type="ECO:0000256" key="1">
    <source>
        <dbReference type="SAM" id="SignalP"/>
    </source>
</evidence>
<gene>
    <name evidence="2" type="ORF">J2W94_000938</name>
</gene>
<organism evidence="2 3">
    <name type="scientific">Pseudoxanthomonas sacheonensis</name>
    <dbReference type="NCBI Taxonomy" id="443615"/>
    <lineage>
        <taxon>Bacteria</taxon>
        <taxon>Pseudomonadati</taxon>
        <taxon>Pseudomonadota</taxon>
        <taxon>Gammaproteobacteria</taxon>
        <taxon>Lysobacterales</taxon>
        <taxon>Lysobacteraceae</taxon>
        <taxon>Pseudoxanthomonas</taxon>
    </lineage>
</organism>
<evidence type="ECO:0008006" key="4">
    <source>
        <dbReference type="Google" id="ProtNLM"/>
    </source>
</evidence>
<name>A0ABU1RPH4_9GAMM</name>
<keyword evidence="1" id="KW-0732">Signal</keyword>
<dbReference type="PROSITE" id="PS51257">
    <property type="entry name" value="PROKAR_LIPOPROTEIN"/>
    <property type="match status" value="1"/>
</dbReference>